<proteinExistence type="inferred from homology"/>
<geneLocation type="plasmid" evidence="4 5">
    <name>pKHSU-234311-028-2</name>
</geneLocation>
<dbReference type="AlphaFoldDB" id="A0ABC8EG11"/>
<dbReference type="InterPro" id="IPR006343">
    <property type="entry name" value="DnaB/C_C"/>
</dbReference>
<dbReference type="EMBL" id="AP026820">
    <property type="protein sequence ID" value="BDR82519.1"/>
    <property type="molecule type" value="Genomic_DNA"/>
</dbReference>
<reference evidence="4 5" key="1">
    <citation type="submission" date="2022-09" db="EMBL/GenBank/DDBJ databases">
        <title>complete genome sequences of Clostridium tetani str. KHSU-234311-028 isolated from soil.</title>
        <authorList>
            <person name="Sekizuka T."/>
            <person name="Shitada C."/>
            <person name="Takahashi M."/>
            <person name="Kuroda M."/>
        </authorList>
    </citation>
    <scope>NUCLEOTIDE SEQUENCE [LARGE SCALE GENOMIC DNA]</scope>
    <source>
        <strain evidence="4 5">KHSU-234311-028</strain>
        <plasmid evidence="4 5">pKHSU-234311-028-2</plasmid>
    </source>
</reference>
<evidence type="ECO:0000256" key="2">
    <source>
        <dbReference type="SAM" id="MobiDB-lite"/>
    </source>
</evidence>
<sequence length="267" mass="30180">MSKLVQFKGTIYEKGYGLIAKTVVKDKNLSLGAKGVYSYLCAYAGSDGQTFPSANLIMHELGITKKTFYKYLNEVVTYGYINIEKIRDKKGKFDNNLYIIENVVPMGENLPHGKKSTVENLPCGKNVPTTNNNIYTNNNSSSSSSSKEQLSEVYKLYQELGFGLPNSVVAEMIEDDVKKYSKEWFMEALKIAVKENKLKLSYVEGILQNWKRNGGMNNGKAGDKNRSRSMFKNNKQDNRKKENEGKWTGFKPATPKIEEIDTDTELI</sequence>
<dbReference type="Pfam" id="PF13730">
    <property type="entry name" value="HTH_36"/>
    <property type="match status" value="1"/>
</dbReference>
<dbReference type="Gene3D" id="1.10.10.630">
    <property type="entry name" value="DnaD domain-like"/>
    <property type="match status" value="1"/>
</dbReference>
<feature type="domain" description="DnaB/C C-terminal" evidence="3">
    <location>
        <begin position="156"/>
        <end position="214"/>
    </location>
</feature>
<dbReference type="PANTHER" id="PTHR37293:SF5">
    <property type="entry name" value="DNA REPLICATION PROTEIN"/>
    <property type="match status" value="1"/>
</dbReference>
<evidence type="ECO:0000259" key="3">
    <source>
        <dbReference type="Pfam" id="PF07261"/>
    </source>
</evidence>
<feature type="region of interest" description="Disordered" evidence="2">
    <location>
        <begin position="213"/>
        <end position="255"/>
    </location>
</feature>
<comment type="similarity">
    <text evidence="1">Belongs to the DnaB/DnaD family.</text>
</comment>
<dbReference type="Gene3D" id="1.10.10.10">
    <property type="entry name" value="Winged helix-like DNA-binding domain superfamily/Winged helix DNA-binding domain"/>
    <property type="match status" value="1"/>
</dbReference>
<evidence type="ECO:0000313" key="4">
    <source>
        <dbReference type="EMBL" id="BDR82519.1"/>
    </source>
</evidence>
<dbReference type="Proteomes" id="UP001321763">
    <property type="component" value="Plasmid pKHSU-234311-028-2"/>
</dbReference>
<keyword evidence="4" id="KW-0614">Plasmid</keyword>
<feature type="compositionally biased region" description="Basic and acidic residues" evidence="2">
    <location>
        <begin position="234"/>
        <end position="245"/>
    </location>
</feature>
<evidence type="ECO:0000313" key="5">
    <source>
        <dbReference type="Proteomes" id="UP001321763"/>
    </source>
</evidence>
<accession>A0ABC8EG11</accession>
<dbReference type="SUPFAM" id="SSF158499">
    <property type="entry name" value="DnaD domain-like"/>
    <property type="match status" value="1"/>
</dbReference>
<dbReference type="Pfam" id="PF07261">
    <property type="entry name" value="DnaB_2"/>
    <property type="match status" value="1"/>
</dbReference>
<evidence type="ECO:0000256" key="1">
    <source>
        <dbReference type="ARBA" id="ARBA00093462"/>
    </source>
</evidence>
<dbReference type="InterPro" id="IPR036388">
    <property type="entry name" value="WH-like_DNA-bd_sf"/>
</dbReference>
<protein>
    <recommendedName>
        <fullName evidence="3">DnaB/C C-terminal domain-containing protein</fullName>
    </recommendedName>
</protein>
<dbReference type="NCBIfam" id="TIGR01446">
    <property type="entry name" value="DnaD_dom"/>
    <property type="match status" value="1"/>
</dbReference>
<dbReference type="InterPro" id="IPR034829">
    <property type="entry name" value="DnaD-like_sf"/>
</dbReference>
<name>A0ABC8EG11_CLOTA</name>
<dbReference type="RefSeq" id="WP_317725111.1">
    <property type="nucleotide sequence ID" value="NZ_AP026820.1"/>
</dbReference>
<gene>
    <name evidence="4" type="ORF">K234311028_p20020</name>
</gene>
<dbReference type="PANTHER" id="PTHR37293">
    <property type="entry name" value="PHAGE REPLICATION PROTEIN-RELATED"/>
    <property type="match status" value="1"/>
</dbReference>
<organism evidence="4 5">
    <name type="scientific">Clostridium tetani</name>
    <dbReference type="NCBI Taxonomy" id="1513"/>
    <lineage>
        <taxon>Bacteria</taxon>
        <taxon>Bacillati</taxon>
        <taxon>Bacillota</taxon>
        <taxon>Clostridia</taxon>
        <taxon>Eubacteriales</taxon>
        <taxon>Clostridiaceae</taxon>
        <taxon>Clostridium</taxon>
    </lineage>
</organism>
<dbReference type="InterPro" id="IPR053162">
    <property type="entry name" value="DnaD"/>
</dbReference>